<dbReference type="SMART" id="SM00710">
    <property type="entry name" value="PbH1"/>
    <property type="match status" value="7"/>
</dbReference>
<dbReference type="GO" id="GO:0005615">
    <property type="term" value="C:extracellular space"/>
    <property type="evidence" value="ECO:0007669"/>
    <property type="project" value="InterPro"/>
</dbReference>
<dbReference type="InterPro" id="IPR011050">
    <property type="entry name" value="Pectin_lyase_fold/virulence"/>
</dbReference>
<accession>A0A1G5I6W0</accession>
<dbReference type="SUPFAM" id="SSF51126">
    <property type="entry name" value="Pectin lyase-like"/>
    <property type="match status" value="1"/>
</dbReference>
<dbReference type="InterPro" id="IPR001343">
    <property type="entry name" value="Hemolysn_Ca-bd"/>
</dbReference>
<keyword evidence="7" id="KW-1185">Reference proteome</keyword>
<evidence type="ECO:0000256" key="1">
    <source>
        <dbReference type="ARBA" id="ARBA00004613"/>
    </source>
</evidence>
<dbReference type="PANTHER" id="PTHR40088">
    <property type="entry name" value="PECTATE LYASE (EUROFUNG)"/>
    <property type="match status" value="1"/>
</dbReference>
<dbReference type="PROSITE" id="PS00330">
    <property type="entry name" value="HEMOLYSIN_CALCIUM"/>
    <property type="match status" value="1"/>
</dbReference>
<dbReference type="InterPro" id="IPR039448">
    <property type="entry name" value="Beta_helix"/>
</dbReference>
<dbReference type="PANTHER" id="PTHR40088:SF2">
    <property type="entry name" value="SECRETED SUGAR HYDROLASE"/>
    <property type="match status" value="1"/>
</dbReference>
<feature type="compositionally biased region" description="Basic and acidic residues" evidence="4">
    <location>
        <begin position="472"/>
        <end position="481"/>
    </location>
</feature>
<dbReference type="Gene3D" id="2.150.10.10">
    <property type="entry name" value="Serralysin-like metalloprotease, C-terminal"/>
    <property type="match status" value="1"/>
</dbReference>
<gene>
    <name evidence="6" type="ORF">SAMN02927923_02115</name>
</gene>
<dbReference type="PRINTS" id="PR00313">
    <property type="entry name" value="CABNDNGRPT"/>
</dbReference>
<evidence type="ECO:0000313" key="7">
    <source>
        <dbReference type="Proteomes" id="UP000199569"/>
    </source>
</evidence>
<dbReference type="STRING" id="549386.SAMN02927923_02115"/>
<dbReference type="InterPro" id="IPR011049">
    <property type="entry name" value="Serralysin-like_metalloprot_C"/>
</dbReference>
<keyword evidence="2" id="KW-0964">Secreted</keyword>
<dbReference type="SUPFAM" id="SSF51120">
    <property type="entry name" value="beta-Roll"/>
    <property type="match status" value="1"/>
</dbReference>
<dbReference type="InterPro" id="IPR006626">
    <property type="entry name" value="PbH1"/>
</dbReference>
<evidence type="ECO:0000259" key="5">
    <source>
        <dbReference type="Pfam" id="PF13229"/>
    </source>
</evidence>
<dbReference type="Gene3D" id="2.160.20.10">
    <property type="entry name" value="Single-stranded right-handed beta-helix, Pectin lyase-like"/>
    <property type="match status" value="1"/>
</dbReference>
<dbReference type="AlphaFoldDB" id="A0A1G5I6W0"/>
<dbReference type="Proteomes" id="UP000199569">
    <property type="component" value="Unassembled WGS sequence"/>
</dbReference>
<evidence type="ECO:0000256" key="2">
    <source>
        <dbReference type="ARBA" id="ARBA00022525"/>
    </source>
</evidence>
<comment type="subcellular location">
    <subcellularLocation>
        <location evidence="1">Secreted</location>
    </subcellularLocation>
</comment>
<organism evidence="6 7">
    <name type="scientific">Microvirga guangxiensis</name>
    <dbReference type="NCBI Taxonomy" id="549386"/>
    <lineage>
        <taxon>Bacteria</taxon>
        <taxon>Pseudomonadati</taxon>
        <taxon>Pseudomonadota</taxon>
        <taxon>Alphaproteobacteria</taxon>
        <taxon>Hyphomicrobiales</taxon>
        <taxon>Methylobacteriaceae</taxon>
        <taxon>Microvirga</taxon>
    </lineage>
</organism>
<dbReference type="InterPro" id="IPR018511">
    <property type="entry name" value="Hemolysin-typ_Ca-bd_CS"/>
</dbReference>
<dbReference type="InterPro" id="IPR022441">
    <property type="entry name" value="Para_beta_helix_rpt-2"/>
</dbReference>
<dbReference type="OrthoDB" id="7788759at2"/>
<dbReference type="InterPro" id="IPR052052">
    <property type="entry name" value="Polysaccharide_Lyase_9"/>
</dbReference>
<dbReference type="NCBIfam" id="TIGR03804">
    <property type="entry name" value="para_beta_helix"/>
    <property type="match status" value="1"/>
</dbReference>
<name>A0A1G5I6W0_9HYPH</name>
<dbReference type="GO" id="GO:0005509">
    <property type="term" value="F:calcium ion binding"/>
    <property type="evidence" value="ECO:0007669"/>
    <property type="project" value="InterPro"/>
</dbReference>
<dbReference type="RefSeq" id="WP_091134066.1">
    <property type="nucleotide sequence ID" value="NZ_FMVJ01000005.1"/>
</dbReference>
<dbReference type="GO" id="GO:0016837">
    <property type="term" value="F:carbon-oxygen lyase activity, acting on polysaccharides"/>
    <property type="evidence" value="ECO:0007669"/>
    <property type="project" value="TreeGrafter"/>
</dbReference>
<dbReference type="Pfam" id="PF00353">
    <property type="entry name" value="HemolysinCabind"/>
    <property type="match status" value="1"/>
</dbReference>
<dbReference type="EMBL" id="FMVJ01000005">
    <property type="protein sequence ID" value="SCY71753.1"/>
    <property type="molecule type" value="Genomic_DNA"/>
</dbReference>
<keyword evidence="3" id="KW-0732">Signal</keyword>
<sequence length="599" mass="62235">MATIYVSTTGSDSNSGASGSPVKTISKASQLAKAGDTVLVGAGTYKGLVTISSSGSASAPITYKPVDGAKVIIDGAGTPTNSSLVTISGNYVVFQGFEVQNAQRTGISLWESHDVKVLNNKVHDSVRAGIFSGASSVGTSYNNVIEGNEVWNNVKENTSKNSSSGWAQAIGAYASDNLTIRNNKSYDNWGEGIGVQSSMNAKILNNTTHDNFSVNIYLDNAQAAVVQGNTVYTTNDTTYYRNGKAAWGIRIANEHVDRPLPSKDIVITNNVLAGSGEIGYGAYEANTGLINPKIENNTFYSSYTQIPNLENGGTPAPTPTPTPTPLPPIDNPVTAADDFYSATEDTVLTVAASKGVLANDTAADGGKAAVAGTFATAKGGSVKLNADGSFSYTPKADFFGSDSFTYTVKDADGDTDIGTVTFSVADVAETPSTPLPPTAPTTPSTPTPTPTPVKTINGTSRSNSLNGTSGNDKIDGKGGNDKINGKGGNDILIGGSGKDTFTFDTKLGSTNVDVIVDFKSGQDIIDLNDSVFTKLKVGKLSASAFVVGEKALDASDRIIYNNKTGDLYYDADGSGSGEAVKFATIENKVKLSAYDFYVI</sequence>
<evidence type="ECO:0000313" key="6">
    <source>
        <dbReference type="EMBL" id="SCY71753.1"/>
    </source>
</evidence>
<feature type="domain" description="Right handed beta helix" evidence="5">
    <location>
        <begin position="153"/>
        <end position="304"/>
    </location>
</feature>
<feature type="region of interest" description="Disordered" evidence="4">
    <location>
        <begin position="429"/>
        <end position="481"/>
    </location>
</feature>
<dbReference type="Pfam" id="PF17963">
    <property type="entry name" value="Big_9"/>
    <property type="match status" value="1"/>
</dbReference>
<dbReference type="Pfam" id="PF13229">
    <property type="entry name" value="Beta_helix"/>
    <property type="match status" value="1"/>
</dbReference>
<evidence type="ECO:0000256" key="4">
    <source>
        <dbReference type="SAM" id="MobiDB-lite"/>
    </source>
</evidence>
<protein>
    <submittedName>
        <fullName evidence="6">Parallel beta-helix repeat (Two copies)</fullName>
    </submittedName>
</protein>
<proteinExistence type="predicted"/>
<feature type="region of interest" description="Disordered" evidence="4">
    <location>
        <begin position="1"/>
        <end position="20"/>
    </location>
</feature>
<feature type="compositionally biased region" description="Polar residues" evidence="4">
    <location>
        <begin position="454"/>
        <end position="469"/>
    </location>
</feature>
<feature type="compositionally biased region" description="Pro residues" evidence="4">
    <location>
        <begin position="433"/>
        <end position="451"/>
    </location>
</feature>
<evidence type="ECO:0000256" key="3">
    <source>
        <dbReference type="ARBA" id="ARBA00022729"/>
    </source>
</evidence>
<reference evidence="6 7" key="1">
    <citation type="submission" date="2016-10" db="EMBL/GenBank/DDBJ databases">
        <authorList>
            <person name="de Groot N.N."/>
        </authorList>
    </citation>
    <scope>NUCLEOTIDE SEQUENCE [LARGE SCALE GENOMIC DNA]</scope>
    <source>
        <strain evidence="6 7">CGMCC 1.7666</strain>
    </source>
</reference>
<dbReference type="InterPro" id="IPR012334">
    <property type="entry name" value="Pectin_lyas_fold"/>
</dbReference>